<dbReference type="Proteomes" id="UP000286576">
    <property type="component" value="Unassembled WGS sequence"/>
</dbReference>
<dbReference type="AlphaFoldDB" id="A0A418NU37"/>
<comment type="caution">
    <text evidence="1">The sequence shown here is derived from an EMBL/GenBank/DDBJ whole genome shotgun (WGS) entry which is preliminary data.</text>
</comment>
<dbReference type="EMBL" id="QXFL01000003">
    <property type="protein sequence ID" value="RIV86908.1"/>
    <property type="molecule type" value="Genomic_DNA"/>
</dbReference>
<name>A0A418NU37_9SPHN</name>
<keyword evidence="2" id="KW-1185">Reference proteome</keyword>
<dbReference type="OrthoDB" id="7391866at2"/>
<reference evidence="1 2" key="1">
    <citation type="submission" date="2018-08" db="EMBL/GenBank/DDBJ databases">
        <title>Erythrobacter zhengii sp.nov., a bacterium isolated from deep-sea sediment.</title>
        <authorList>
            <person name="Fang C."/>
            <person name="Wu Y.-H."/>
            <person name="Sun C."/>
            <person name="Wang H."/>
            <person name="Cheng H."/>
            <person name="Meng F.-X."/>
            <person name="Wang C.-S."/>
            <person name="Xu X.-W."/>
        </authorList>
    </citation>
    <scope>NUCLEOTIDE SEQUENCE [LARGE SCALE GENOMIC DNA]</scope>
    <source>
        <strain evidence="1 2">V18</strain>
    </source>
</reference>
<accession>A0A418NU37</accession>
<proteinExistence type="predicted"/>
<evidence type="ECO:0000313" key="2">
    <source>
        <dbReference type="Proteomes" id="UP000286576"/>
    </source>
</evidence>
<gene>
    <name evidence="1" type="ORF">D2V07_07745</name>
</gene>
<protein>
    <submittedName>
        <fullName evidence="1">Uncharacterized protein</fullName>
    </submittedName>
</protein>
<organism evidence="1 2">
    <name type="scientific">Aurantiacibacter zhengii</name>
    <dbReference type="NCBI Taxonomy" id="2307003"/>
    <lineage>
        <taxon>Bacteria</taxon>
        <taxon>Pseudomonadati</taxon>
        <taxon>Pseudomonadota</taxon>
        <taxon>Alphaproteobacteria</taxon>
        <taxon>Sphingomonadales</taxon>
        <taxon>Erythrobacteraceae</taxon>
        <taxon>Aurantiacibacter</taxon>
    </lineage>
</organism>
<sequence length="98" mass="10467">MLVTVALIIGGAAWYYGDVINGYAQAGTSYAAKTACSCRFVGGREFGQCGDDLIPGMEAVWLSEDEAAQSVTARIPLVESTTATYREGYGCVLERWEG</sequence>
<evidence type="ECO:0000313" key="1">
    <source>
        <dbReference type="EMBL" id="RIV86908.1"/>
    </source>
</evidence>